<dbReference type="GO" id="GO:0015562">
    <property type="term" value="F:efflux transmembrane transporter activity"/>
    <property type="evidence" value="ECO:0007669"/>
    <property type="project" value="TreeGrafter"/>
</dbReference>
<comment type="similarity">
    <text evidence="1">Belongs to the membrane fusion protein (MFP) (TC 8.A.1) family.</text>
</comment>
<dbReference type="Gene3D" id="2.40.420.20">
    <property type="match status" value="1"/>
</dbReference>
<evidence type="ECO:0000313" key="5">
    <source>
        <dbReference type="EMBL" id="TDL86815.1"/>
    </source>
</evidence>
<dbReference type="OrthoDB" id="9806939at2"/>
<feature type="region of interest" description="Disordered" evidence="2">
    <location>
        <begin position="32"/>
        <end position="62"/>
    </location>
</feature>
<dbReference type="Pfam" id="PF25917">
    <property type="entry name" value="BSH_RND"/>
    <property type="match status" value="1"/>
</dbReference>
<dbReference type="RefSeq" id="WP_133343319.1">
    <property type="nucleotide sequence ID" value="NZ_SMZO01000029.1"/>
</dbReference>
<dbReference type="PANTHER" id="PTHR30469:SF29">
    <property type="entry name" value="BLR2860 PROTEIN"/>
    <property type="match status" value="1"/>
</dbReference>
<evidence type="ECO:0000259" key="3">
    <source>
        <dbReference type="Pfam" id="PF25917"/>
    </source>
</evidence>
<name>A0A4R6AT37_9RHOB</name>
<dbReference type="InterPro" id="IPR006143">
    <property type="entry name" value="RND_pump_MFP"/>
</dbReference>
<dbReference type="Gene3D" id="2.40.30.170">
    <property type="match status" value="1"/>
</dbReference>
<evidence type="ECO:0000256" key="1">
    <source>
        <dbReference type="ARBA" id="ARBA00009477"/>
    </source>
</evidence>
<organism evidence="5 6">
    <name type="scientific">Meridianimarinicoccus aquatilis</name>
    <dbReference type="NCBI Taxonomy" id="2552766"/>
    <lineage>
        <taxon>Bacteria</taxon>
        <taxon>Pseudomonadati</taxon>
        <taxon>Pseudomonadota</taxon>
        <taxon>Alphaproteobacteria</taxon>
        <taxon>Rhodobacterales</taxon>
        <taxon>Paracoccaceae</taxon>
        <taxon>Meridianimarinicoccus</taxon>
    </lineage>
</organism>
<dbReference type="NCBIfam" id="TIGR01730">
    <property type="entry name" value="RND_mfp"/>
    <property type="match status" value="1"/>
</dbReference>
<dbReference type="Gene3D" id="1.10.287.470">
    <property type="entry name" value="Helix hairpin bin"/>
    <property type="match status" value="1"/>
</dbReference>
<feature type="domain" description="Multidrug resistance protein MdtA-like barrel-sandwich hybrid" evidence="3">
    <location>
        <begin position="96"/>
        <end position="222"/>
    </location>
</feature>
<comment type="caution">
    <text evidence="5">The sequence shown here is derived from an EMBL/GenBank/DDBJ whole genome shotgun (WGS) entry which is preliminary data.</text>
</comment>
<feature type="domain" description="CusB-like beta-barrel" evidence="4">
    <location>
        <begin position="230"/>
        <end position="302"/>
    </location>
</feature>
<evidence type="ECO:0000313" key="6">
    <source>
        <dbReference type="Proteomes" id="UP000294562"/>
    </source>
</evidence>
<dbReference type="PANTHER" id="PTHR30469">
    <property type="entry name" value="MULTIDRUG RESISTANCE PROTEIN MDTA"/>
    <property type="match status" value="1"/>
</dbReference>
<keyword evidence="6" id="KW-1185">Reference proteome</keyword>
<sequence>MRFLSVLTAILVSVVLYAVVFERDRLMEFAGATPNDPMAAPDETVTTPQPAQASTDTSETADVAEEARRVAVVFQQSVASQVDTAVTLRGQTEAVRHVDVQSETSGRVISEPLRKGAFVTAGDTLCQIDPGIRQAQLDEAEASLAEAQISDTAASRLAEGGFASETRAVGAKATLQSARAAVQAAKTELGRLVIAAPFDGVLDTDTAELGSLMQPGAHCATILQLNPIKIVAYVPETLVDSVQLGAGAQARLSSGRDVQGKVTFLSRSADQATRTFRVEITAANDGLTIRDGQSAEVAIAAEGVAAHRIPASALTLDDQGNMGLRTVDDTDTVQFFPVRVLRDTSDGVIVTGLPDSVRIITTGQEFVMQGVKVRAVEAENAT</sequence>
<dbReference type="InterPro" id="IPR058625">
    <property type="entry name" value="MdtA-like_BSH"/>
</dbReference>
<dbReference type="AlphaFoldDB" id="A0A4R6AT37"/>
<evidence type="ECO:0000256" key="2">
    <source>
        <dbReference type="SAM" id="MobiDB-lite"/>
    </source>
</evidence>
<accession>A0A4R6AT37</accession>
<dbReference type="Proteomes" id="UP000294562">
    <property type="component" value="Unassembled WGS sequence"/>
</dbReference>
<dbReference type="Gene3D" id="2.40.50.100">
    <property type="match status" value="1"/>
</dbReference>
<gene>
    <name evidence="5" type="ORF">E2L05_12910</name>
</gene>
<dbReference type="SUPFAM" id="SSF111369">
    <property type="entry name" value="HlyD-like secretion proteins"/>
    <property type="match status" value="1"/>
</dbReference>
<proteinExistence type="inferred from homology"/>
<protein>
    <submittedName>
        <fullName evidence="5">Efflux RND transporter periplasmic adaptor subunit</fullName>
    </submittedName>
</protein>
<dbReference type="EMBL" id="SMZO01000029">
    <property type="protein sequence ID" value="TDL86815.1"/>
    <property type="molecule type" value="Genomic_DNA"/>
</dbReference>
<reference evidence="5 6" key="1">
    <citation type="submission" date="2019-03" db="EMBL/GenBank/DDBJ databases">
        <title>Rhodobacteraceae bacterium SM1902, a new member of the family Rhodobacteraceae isolated from Yantai.</title>
        <authorList>
            <person name="Sun Y."/>
        </authorList>
    </citation>
    <scope>NUCLEOTIDE SEQUENCE [LARGE SCALE GENOMIC DNA]</scope>
    <source>
        <strain evidence="5 6">SM1902</strain>
    </source>
</reference>
<dbReference type="Pfam" id="PF25954">
    <property type="entry name" value="Beta-barrel_RND_2"/>
    <property type="match status" value="1"/>
</dbReference>
<dbReference type="GO" id="GO:1990281">
    <property type="term" value="C:efflux pump complex"/>
    <property type="evidence" value="ECO:0007669"/>
    <property type="project" value="TreeGrafter"/>
</dbReference>
<evidence type="ECO:0000259" key="4">
    <source>
        <dbReference type="Pfam" id="PF25954"/>
    </source>
</evidence>
<dbReference type="InterPro" id="IPR058792">
    <property type="entry name" value="Beta-barrel_RND_2"/>
</dbReference>
<feature type="compositionally biased region" description="Polar residues" evidence="2">
    <location>
        <begin position="44"/>
        <end position="60"/>
    </location>
</feature>